<evidence type="ECO:0000256" key="1">
    <source>
        <dbReference type="SAM" id="MobiDB-lite"/>
    </source>
</evidence>
<dbReference type="EMBL" id="CP017839">
    <property type="protein sequence ID" value="APA95481.1"/>
    <property type="molecule type" value="Genomic_DNA"/>
</dbReference>
<feature type="compositionally biased region" description="Low complexity" evidence="1">
    <location>
        <begin position="38"/>
        <end position="48"/>
    </location>
</feature>
<gene>
    <name evidence="2" type="ORF">NS506_01410</name>
</gene>
<reference evidence="2 3" key="1">
    <citation type="submission" date="2016-10" db="EMBL/GenBank/DDBJ databases">
        <title>Genome sequence of Nocardia seriolae strain EM150506, isolated from Anguila japonica.</title>
        <authorList>
            <person name="Han H.-J."/>
        </authorList>
    </citation>
    <scope>NUCLEOTIDE SEQUENCE [LARGE SCALE GENOMIC DNA]</scope>
    <source>
        <strain evidence="2 3">EM150506</strain>
    </source>
</reference>
<proteinExistence type="predicted"/>
<sequence>MGDWPESTNSPIPHRCSTYRPPRRAGSPPTPHRRRAAARVPATAPTGTHPLLQKACHTSPLDDIHTPAPRNKLRGKTIARNLVSGHQRPLTARFRAHRTGKPFEPERGATAPPPLPTHTPREPLQTPGSAFLLSDTVSRCRTDRSAPSQSHIVPPTRPRESTTPPYRHEWSPQRHIASSPDAPAPGHPADPDHRADRPPPPPRPRTRRSSHLRETIMTCTNTICESTIGYSFNDYGVGTLN</sequence>
<accession>A0ABC8AMQ8</accession>
<dbReference type="AlphaFoldDB" id="A0ABC8AMQ8"/>
<evidence type="ECO:0000313" key="2">
    <source>
        <dbReference type="EMBL" id="APA95481.1"/>
    </source>
</evidence>
<feature type="region of interest" description="Disordered" evidence="1">
    <location>
        <begin position="140"/>
        <end position="213"/>
    </location>
</feature>
<name>A0ABC8AMQ8_9NOCA</name>
<dbReference type="Proteomes" id="UP000180166">
    <property type="component" value="Chromosome"/>
</dbReference>
<feature type="region of interest" description="Disordered" evidence="1">
    <location>
        <begin position="1"/>
        <end position="128"/>
    </location>
</feature>
<dbReference type="KEGG" id="nsr:NS506_01410"/>
<organism evidence="2 3">
    <name type="scientific">Nocardia seriolae</name>
    <dbReference type="NCBI Taxonomy" id="37332"/>
    <lineage>
        <taxon>Bacteria</taxon>
        <taxon>Bacillati</taxon>
        <taxon>Actinomycetota</taxon>
        <taxon>Actinomycetes</taxon>
        <taxon>Mycobacteriales</taxon>
        <taxon>Nocardiaceae</taxon>
        <taxon>Nocardia</taxon>
    </lineage>
</organism>
<evidence type="ECO:0000313" key="3">
    <source>
        <dbReference type="Proteomes" id="UP000180166"/>
    </source>
</evidence>
<protein>
    <submittedName>
        <fullName evidence="2">Uncharacterized protein</fullName>
    </submittedName>
</protein>
<feature type="compositionally biased region" description="Polar residues" evidence="1">
    <location>
        <begin position="1"/>
        <end position="11"/>
    </location>
</feature>